<evidence type="ECO:0000313" key="12">
    <source>
        <dbReference type="Proteomes" id="UP000183832"/>
    </source>
</evidence>
<dbReference type="GO" id="GO:0008017">
    <property type="term" value="F:microtubule binding"/>
    <property type="evidence" value="ECO:0007669"/>
    <property type="project" value="InterPro"/>
</dbReference>
<dbReference type="GO" id="GO:0003777">
    <property type="term" value="F:microtubule motor activity"/>
    <property type="evidence" value="ECO:0007669"/>
    <property type="project" value="InterPro"/>
</dbReference>
<dbReference type="GO" id="GO:0005524">
    <property type="term" value="F:ATP binding"/>
    <property type="evidence" value="ECO:0007669"/>
    <property type="project" value="UniProtKB-UniRule"/>
</dbReference>
<accession>A0A1J1HEG4</accession>
<evidence type="ECO:0000256" key="5">
    <source>
        <dbReference type="ARBA" id="ARBA00023175"/>
    </source>
</evidence>
<feature type="coiled-coil region" evidence="8">
    <location>
        <begin position="782"/>
        <end position="1146"/>
    </location>
</feature>
<keyword evidence="4 8" id="KW-0175">Coiled coil</keyword>
<keyword evidence="6" id="KW-0206">Cytoskeleton</keyword>
<evidence type="ECO:0000256" key="8">
    <source>
        <dbReference type="SAM" id="Coils"/>
    </source>
</evidence>
<dbReference type="InterPro" id="IPR001752">
    <property type="entry name" value="Kinesin_motor_dom"/>
</dbReference>
<dbReference type="PANTHER" id="PTHR47968">
    <property type="entry name" value="CENTROMERE PROTEIN E"/>
    <property type="match status" value="1"/>
</dbReference>
<dbReference type="PANTHER" id="PTHR47968:SF75">
    <property type="entry name" value="CENTROMERE-ASSOCIATED PROTEIN E"/>
    <property type="match status" value="1"/>
</dbReference>
<comment type="similarity">
    <text evidence="7">Belongs to the TRAFAC class myosin-kinesin ATPase superfamily. Kinesin family.</text>
</comment>
<reference evidence="11 12" key="1">
    <citation type="submission" date="2015-04" db="EMBL/GenBank/DDBJ databases">
        <authorList>
            <person name="Syromyatnikov M.Y."/>
            <person name="Popov V.N."/>
        </authorList>
    </citation>
    <scope>NUCLEOTIDE SEQUENCE [LARGE SCALE GENOMIC DNA]</scope>
</reference>
<evidence type="ECO:0000256" key="1">
    <source>
        <dbReference type="ARBA" id="ARBA00004245"/>
    </source>
</evidence>
<name>A0A1J1HEG4_9DIPT</name>
<protein>
    <submittedName>
        <fullName evidence="11">CLUMA_CG000131, isoform A</fullName>
    </submittedName>
</protein>
<gene>
    <name evidence="11" type="ORF">CLUMA_CG000131</name>
</gene>
<dbReference type="PROSITE" id="PS00411">
    <property type="entry name" value="KINESIN_MOTOR_1"/>
    <property type="match status" value="1"/>
</dbReference>
<evidence type="ECO:0000256" key="7">
    <source>
        <dbReference type="PROSITE-ProRule" id="PRU00283"/>
    </source>
</evidence>
<dbReference type="InterPro" id="IPR027640">
    <property type="entry name" value="Kinesin-like_fam"/>
</dbReference>
<dbReference type="GO" id="GO:0007018">
    <property type="term" value="P:microtubule-based movement"/>
    <property type="evidence" value="ECO:0007669"/>
    <property type="project" value="InterPro"/>
</dbReference>
<feature type="coiled-coil region" evidence="8">
    <location>
        <begin position="332"/>
        <end position="359"/>
    </location>
</feature>
<keyword evidence="2 7" id="KW-0547">Nucleotide-binding</keyword>
<comment type="subcellular location">
    <subcellularLocation>
        <location evidence="1">Cytoplasm</location>
        <location evidence="1">Cytoskeleton</location>
    </subcellularLocation>
</comment>
<dbReference type="GO" id="GO:0005874">
    <property type="term" value="C:microtubule"/>
    <property type="evidence" value="ECO:0007669"/>
    <property type="project" value="TreeGrafter"/>
</dbReference>
<evidence type="ECO:0000256" key="4">
    <source>
        <dbReference type="ARBA" id="ARBA00023054"/>
    </source>
</evidence>
<keyword evidence="5 7" id="KW-0505">Motor protein</keyword>
<feature type="coiled-coil region" evidence="8">
    <location>
        <begin position="528"/>
        <end position="579"/>
    </location>
</feature>
<feature type="coiled-coil region" evidence="8">
    <location>
        <begin position="1182"/>
        <end position="1305"/>
    </location>
</feature>
<evidence type="ECO:0000256" key="6">
    <source>
        <dbReference type="ARBA" id="ARBA00023212"/>
    </source>
</evidence>
<dbReference type="STRING" id="568069.A0A1J1HEG4"/>
<dbReference type="Proteomes" id="UP000183832">
    <property type="component" value="Unassembled WGS sequence"/>
</dbReference>
<proteinExistence type="inferred from homology"/>
<organism evidence="11 12">
    <name type="scientific">Clunio marinus</name>
    <dbReference type="NCBI Taxonomy" id="568069"/>
    <lineage>
        <taxon>Eukaryota</taxon>
        <taxon>Metazoa</taxon>
        <taxon>Ecdysozoa</taxon>
        <taxon>Arthropoda</taxon>
        <taxon>Hexapoda</taxon>
        <taxon>Insecta</taxon>
        <taxon>Pterygota</taxon>
        <taxon>Neoptera</taxon>
        <taxon>Endopterygota</taxon>
        <taxon>Diptera</taxon>
        <taxon>Nematocera</taxon>
        <taxon>Chironomoidea</taxon>
        <taxon>Chironomidae</taxon>
        <taxon>Clunio</taxon>
    </lineage>
</organism>
<dbReference type="Gene3D" id="1.10.287.1490">
    <property type="match status" value="1"/>
</dbReference>
<evidence type="ECO:0000256" key="2">
    <source>
        <dbReference type="ARBA" id="ARBA00022741"/>
    </source>
</evidence>
<feature type="region of interest" description="Disordered" evidence="9">
    <location>
        <begin position="1541"/>
        <end position="1569"/>
    </location>
</feature>
<dbReference type="InterPro" id="IPR027417">
    <property type="entry name" value="P-loop_NTPase"/>
</dbReference>
<feature type="coiled-coil region" evidence="8">
    <location>
        <begin position="1352"/>
        <end position="1492"/>
    </location>
</feature>
<evidence type="ECO:0000256" key="3">
    <source>
        <dbReference type="ARBA" id="ARBA00022840"/>
    </source>
</evidence>
<evidence type="ECO:0000256" key="9">
    <source>
        <dbReference type="SAM" id="MobiDB-lite"/>
    </source>
</evidence>
<feature type="region of interest" description="Disordered" evidence="9">
    <location>
        <begin position="424"/>
        <end position="454"/>
    </location>
</feature>
<dbReference type="GO" id="GO:0000278">
    <property type="term" value="P:mitotic cell cycle"/>
    <property type="evidence" value="ECO:0007669"/>
    <property type="project" value="TreeGrafter"/>
</dbReference>
<keyword evidence="12" id="KW-1185">Reference proteome</keyword>
<dbReference type="InterPro" id="IPR036961">
    <property type="entry name" value="Kinesin_motor_dom_sf"/>
</dbReference>
<feature type="coiled-coil region" evidence="8">
    <location>
        <begin position="1632"/>
        <end position="1771"/>
    </location>
</feature>
<dbReference type="InterPro" id="IPR019821">
    <property type="entry name" value="Kinesin_motor_CS"/>
</dbReference>
<dbReference type="SUPFAM" id="SSF52540">
    <property type="entry name" value="P-loop containing nucleoside triphosphate hydrolases"/>
    <property type="match status" value="1"/>
</dbReference>
<evidence type="ECO:0000313" key="11">
    <source>
        <dbReference type="EMBL" id="CRK86360.1"/>
    </source>
</evidence>
<feature type="binding site" evidence="7">
    <location>
        <begin position="82"/>
        <end position="89"/>
    </location>
    <ligand>
        <name>ATP</name>
        <dbReference type="ChEBI" id="CHEBI:30616"/>
    </ligand>
</feature>
<dbReference type="Gene3D" id="3.40.850.10">
    <property type="entry name" value="Kinesin motor domain"/>
    <property type="match status" value="1"/>
</dbReference>
<feature type="domain" description="Kinesin motor" evidence="10">
    <location>
        <begin position="4"/>
        <end position="323"/>
    </location>
</feature>
<evidence type="ECO:0000259" key="10">
    <source>
        <dbReference type="PROSITE" id="PS50067"/>
    </source>
</evidence>
<dbReference type="SMART" id="SM00129">
    <property type="entry name" value="KISc"/>
    <property type="match status" value="1"/>
</dbReference>
<feature type="coiled-coil region" evidence="8">
    <location>
        <begin position="628"/>
        <end position="699"/>
    </location>
</feature>
<dbReference type="EMBL" id="CVRI01000001">
    <property type="protein sequence ID" value="CRK86360.1"/>
    <property type="molecule type" value="Genomic_DNA"/>
</dbReference>
<dbReference type="Pfam" id="PF00225">
    <property type="entry name" value="Kinesin"/>
    <property type="match status" value="1"/>
</dbReference>
<dbReference type="PROSITE" id="PS50067">
    <property type="entry name" value="KINESIN_MOTOR_2"/>
    <property type="match status" value="1"/>
</dbReference>
<feature type="compositionally biased region" description="Polar residues" evidence="9">
    <location>
        <begin position="437"/>
        <end position="451"/>
    </location>
</feature>
<dbReference type="PRINTS" id="PR00380">
    <property type="entry name" value="KINESINHEAVY"/>
</dbReference>
<keyword evidence="3 7" id="KW-0067">ATP-binding</keyword>
<sequence length="1864" mass="216561">MQQAIQVYIKFRPLIPREINEGLSPVWSVKEKIIKSNDKQYEMNFDHIYDETRSTQELFNDLAKPIVSSSLKGINGTIFAYGQTSSGKTHTMMGSESSPGIIPLTVHEIFEQIENIDDREFLLRFGYIEIYNEKIYDLLLDKKPEITKVQESSNGELQVKQREIIAVSEEQILQNYEAGNQARRTGETSMNERSSRSHTIFRIVIESREAGKTSEECAVQVSSLNLVDLAGSERAVQTKAEGDRLKEGGHINKSLLALGNVIRTLMQIDSNAVYVNYRDSKLTRLLSASIGGNAMTRIICTVTPAALDETYFTLIFAQNAQAVKNRPKVNEILTEQAYIKRMEREIQVLKKQLVDEKSRVDNCLALNKIQEAINLLEKQFLHSHNVTNMKAVDVNRRRTWCPSATVNDYGALLSTAPPSNNFESRVPPFLLDHSSNKKSPSAENNDGSSSDEIFKPANEIDLDLSLTPRAYSEEDLCNMISTPKAFKHLPQQPTPIISKTITTEDYKAQIRYLEENIVELEDFKKIEIITLKQACNTLENEVKESKDQISSLLLKNEGLEKQIREKENSELEAGKMKKDCERAWNDKQLADNIVESIKYEFDEFKKRAKLREDELILSLEEARSDSKVSIIIEKNKILEENLKKTEEKLFHLQSNDEVKASMDKIKELEKSIEETKLENEKLQLKIAEKQKELVRVFKENEDISTQLVNSVEDNDILTKKVEEFEKIKYENDSNSKRCFVIEQIANNFHDETAAVETDDGNDPLIKFFIDLKLKWLQSIKNFDEVLTDAEKLRNENQNLRLKLPTIQESSKESISELRDQYDSTLLQLQEMNQHVEQQKAKLEEDKINIEKLSEELMRYVESNREMKEQIESLKQFKHETEEAASVAIINKDKLNQDIEEKDIKIKQLEDDMAAKANEMTLEIIDLKDQLKSVMSLAEDNARLKNIEKDYKRVSNEFTALKSKKEKEIEDLNFKIEEIQLENSNKNETIERLKQKNEMQYEKLQNLQHDVEENSQLKIKILDLEIHLNDLQEQLKQVEKEKMTESTSTNATEEFEALATSAITEETEELRNKLKLMEDKLATLELSLKDREMLLKGNEEVIANLTKEVEEEKASSEKTVTEKNLLEEKLNEQLSTANKYVETIQKELKEVTFSAESYFGELEVYKQKFDEIKTQLKMKEECNRILETHIADKNHEIEELQNNINNQTTNDDDKKVENLLKELSEVREKNLELEKSRSEIEDDLKNLTKEKTLIDEEQKTTIEKQTCMLNQINQQKEELGRFTSEVESLKSELDKVLADKSSLDEEFKSLQIKIDSISTELKEVKTTSKDFQSTITKLDAENTNLKSKELVIMRDIELVRQQLQERTEECEQIKLRQKRRSTDTEKIILGLEKENSKLTQTIGEIEAKKVITEKELKRLQSEYSNDVENLQIENEKLKIECSDNDVKYTILDETLSQLREEKSKLEMELMKSNKSLDKQITELREMTARKELENSNLLKTITKLTEDHEALFYQFEELKKSKKSSPEKRNELFASHNELLVLDGPHRGTPKRSTEKECQRKHRRQSVHDDNRRLSAWERFSSVDTQTDNVSEMCACSELTAKVKELQIEVRLRECKISTLERFERHNPLKLDLDDAKKMLAKEQREHKQTKSKLETISRKLSDCEIELKELEKVAKLLKEENKSSQKHGDNFVAKTEYEQIERNLDEFKRLCRQQEEKINDLESVLETKENMSKNVEKTQEIVTIKAENSILKKKIQEYEEKENQIETEDNGNEIAKVQKELDIVRKKYDMARRICALRLDDMEKLKADVTSLSEAYEKKLIESETLAVKYQKLKTTYQKQSNKFIEMREKCNCGGDSEGGNPRN</sequence>
<dbReference type="FunFam" id="3.40.850.10:FF:000177">
    <property type="entry name" value="Kinesin-like protein"/>
    <property type="match status" value="1"/>
</dbReference>
<dbReference type="OrthoDB" id="7741291at2759"/>
<keyword evidence="6" id="KW-0963">Cytoplasm</keyword>